<accession>A0A2U1F2D7</accession>
<dbReference type="InterPro" id="IPR004360">
    <property type="entry name" value="Glyas_Fos-R_dOase_dom"/>
</dbReference>
<dbReference type="OrthoDB" id="9793039at2"/>
<dbReference type="PANTHER" id="PTHR33993">
    <property type="entry name" value="GLYOXALASE-RELATED"/>
    <property type="match status" value="1"/>
</dbReference>
<evidence type="ECO:0000259" key="1">
    <source>
        <dbReference type="PROSITE" id="PS51819"/>
    </source>
</evidence>
<dbReference type="Pfam" id="PF00903">
    <property type="entry name" value="Glyoxalase"/>
    <property type="match status" value="1"/>
</dbReference>
<dbReference type="Proteomes" id="UP000245639">
    <property type="component" value="Unassembled WGS sequence"/>
</dbReference>
<dbReference type="PROSITE" id="PS51819">
    <property type="entry name" value="VOC"/>
    <property type="match status" value="1"/>
</dbReference>
<dbReference type="Gene3D" id="3.10.180.10">
    <property type="entry name" value="2,3-Dihydroxybiphenyl 1,2-Dioxygenase, domain 1"/>
    <property type="match status" value="1"/>
</dbReference>
<reference evidence="2 3" key="1">
    <citation type="submission" date="2018-04" db="EMBL/GenBank/DDBJ databases">
        <title>Genomic Encyclopedia of Type Strains, Phase IV (KMG-IV): sequencing the most valuable type-strain genomes for metagenomic binning, comparative biology and taxonomic classification.</title>
        <authorList>
            <person name="Goeker M."/>
        </authorList>
    </citation>
    <scope>NUCLEOTIDE SEQUENCE [LARGE SCALE GENOMIC DNA]</scope>
    <source>
        <strain evidence="2 3">DSM 45771</strain>
    </source>
</reference>
<evidence type="ECO:0000313" key="2">
    <source>
        <dbReference type="EMBL" id="PVZ06328.1"/>
    </source>
</evidence>
<name>A0A2U1F2D7_9PSEU</name>
<dbReference type="AlphaFoldDB" id="A0A2U1F2D7"/>
<gene>
    <name evidence="2" type="ORF">C8D89_11366</name>
</gene>
<sequence length="120" mass="12329">MGDPVVHFEIGGADGARSRAFYAELFGWSVEPESHGYGVVSTGSPDGIGGGIMETPPGVPHWVTVYVAVADIERSLSKAEELGGKRVMGPTPVEGVGDIAMFSDPDGNVIGLLTMAGDAP</sequence>
<keyword evidence="3" id="KW-1185">Reference proteome</keyword>
<dbReference type="SUPFAM" id="SSF54593">
    <property type="entry name" value="Glyoxalase/Bleomycin resistance protein/Dihydroxybiphenyl dioxygenase"/>
    <property type="match status" value="1"/>
</dbReference>
<dbReference type="InterPro" id="IPR029068">
    <property type="entry name" value="Glyas_Bleomycin-R_OHBP_Dase"/>
</dbReference>
<dbReference type="InterPro" id="IPR037523">
    <property type="entry name" value="VOC_core"/>
</dbReference>
<dbReference type="RefSeq" id="WP_116710085.1">
    <property type="nucleotide sequence ID" value="NZ_QEKW01000013.1"/>
</dbReference>
<feature type="domain" description="VOC" evidence="1">
    <location>
        <begin position="4"/>
        <end position="115"/>
    </location>
</feature>
<protein>
    <recommendedName>
        <fullName evidence="1">VOC domain-containing protein</fullName>
    </recommendedName>
</protein>
<dbReference type="InterPro" id="IPR052164">
    <property type="entry name" value="Anthracycline_SecMetBiosynth"/>
</dbReference>
<organism evidence="2 3">
    <name type="scientific">Actinomycetospora cinnamomea</name>
    <dbReference type="NCBI Taxonomy" id="663609"/>
    <lineage>
        <taxon>Bacteria</taxon>
        <taxon>Bacillati</taxon>
        <taxon>Actinomycetota</taxon>
        <taxon>Actinomycetes</taxon>
        <taxon>Pseudonocardiales</taxon>
        <taxon>Pseudonocardiaceae</taxon>
        <taxon>Actinomycetospora</taxon>
    </lineage>
</organism>
<proteinExistence type="predicted"/>
<evidence type="ECO:0000313" key="3">
    <source>
        <dbReference type="Proteomes" id="UP000245639"/>
    </source>
</evidence>
<dbReference type="EMBL" id="QEKW01000013">
    <property type="protein sequence ID" value="PVZ06328.1"/>
    <property type="molecule type" value="Genomic_DNA"/>
</dbReference>
<dbReference type="CDD" id="cd07247">
    <property type="entry name" value="SgaA_N_like"/>
    <property type="match status" value="1"/>
</dbReference>
<comment type="caution">
    <text evidence="2">The sequence shown here is derived from an EMBL/GenBank/DDBJ whole genome shotgun (WGS) entry which is preliminary data.</text>
</comment>